<dbReference type="EMBL" id="CAKMRJ010004445">
    <property type="protein sequence ID" value="CAH1435968.1"/>
    <property type="molecule type" value="Genomic_DNA"/>
</dbReference>
<gene>
    <name evidence="2" type="ORF">LVIROSA_LOCUS22364</name>
</gene>
<dbReference type="PANTHER" id="PTHR16166:SF143">
    <property type="entry name" value="PROTEIN SORTING-ASSOCIATED PROTEIN, PUTATIVE (DUF1162)-RELATED"/>
    <property type="match status" value="1"/>
</dbReference>
<proteinExistence type="predicted"/>
<evidence type="ECO:0000256" key="1">
    <source>
        <dbReference type="SAM" id="MobiDB-lite"/>
    </source>
</evidence>
<feature type="region of interest" description="Disordered" evidence="1">
    <location>
        <begin position="1"/>
        <end position="20"/>
    </location>
</feature>
<dbReference type="GO" id="GO:0045053">
    <property type="term" value="P:protein retention in Golgi apparatus"/>
    <property type="evidence" value="ECO:0007669"/>
    <property type="project" value="TreeGrafter"/>
</dbReference>
<dbReference type="Proteomes" id="UP001157418">
    <property type="component" value="Unassembled WGS sequence"/>
</dbReference>
<reference evidence="2 3" key="1">
    <citation type="submission" date="2022-01" db="EMBL/GenBank/DDBJ databases">
        <authorList>
            <person name="Xiong W."/>
            <person name="Schranz E."/>
        </authorList>
    </citation>
    <scope>NUCLEOTIDE SEQUENCE [LARGE SCALE GENOMIC DNA]</scope>
</reference>
<accession>A0AAU9N6H2</accession>
<dbReference type="GO" id="GO:0006623">
    <property type="term" value="P:protein targeting to vacuole"/>
    <property type="evidence" value="ECO:0007669"/>
    <property type="project" value="TreeGrafter"/>
</dbReference>
<comment type="caution">
    <text evidence="2">The sequence shown here is derived from an EMBL/GenBank/DDBJ whole genome shotgun (WGS) entry which is preliminary data.</text>
</comment>
<keyword evidence="3" id="KW-1185">Reference proteome</keyword>
<dbReference type="PANTHER" id="PTHR16166">
    <property type="entry name" value="VACUOLAR PROTEIN SORTING-ASSOCIATED PROTEIN VPS13"/>
    <property type="match status" value="1"/>
</dbReference>
<sequence length="131" mass="14966">MHSHDVPVTNTGGRKRRWTSGTIPKRLSEDMYANNGEYSMLMVAASFQNDEHVHLLSPVDVSTSLSVNRSGRLENNAAQYSVDIELSSLVLSLDEDQLQQILYLYNYLCTCQLKEKYGRYRPWGIPISKRP</sequence>
<dbReference type="InterPro" id="IPR026847">
    <property type="entry name" value="VPS13"/>
</dbReference>
<organism evidence="2 3">
    <name type="scientific">Lactuca virosa</name>
    <dbReference type="NCBI Taxonomy" id="75947"/>
    <lineage>
        <taxon>Eukaryota</taxon>
        <taxon>Viridiplantae</taxon>
        <taxon>Streptophyta</taxon>
        <taxon>Embryophyta</taxon>
        <taxon>Tracheophyta</taxon>
        <taxon>Spermatophyta</taxon>
        <taxon>Magnoliopsida</taxon>
        <taxon>eudicotyledons</taxon>
        <taxon>Gunneridae</taxon>
        <taxon>Pentapetalae</taxon>
        <taxon>asterids</taxon>
        <taxon>campanulids</taxon>
        <taxon>Asterales</taxon>
        <taxon>Asteraceae</taxon>
        <taxon>Cichorioideae</taxon>
        <taxon>Cichorieae</taxon>
        <taxon>Lactucinae</taxon>
        <taxon>Lactuca</taxon>
    </lineage>
</organism>
<name>A0AAU9N6H2_9ASTR</name>
<dbReference type="AlphaFoldDB" id="A0AAU9N6H2"/>
<protein>
    <submittedName>
        <fullName evidence="2">Uncharacterized protein</fullName>
    </submittedName>
</protein>
<evidence type="ECO:0000313" key="3">
    <source>
        <dbReference type="Proteomes" id="UP001157418"/>
    </source>
</evidence>
<evidence type="ECO:0000313" key="2">
    <source>
        <dbReference type="EMBL" id="CAH1435968.1"/>
    </source>
</evidence>